<accession>A0A3R9NU25</accession>
<dbReference type="GO" id="GO:0004556">
    <property type="term" value="F:alpha-amylase activity"/>
    <property type="evidence" value="ECO:0007669"/>
    <property type="project" value="TreeGrafter"/>
</dbReference>
<evidence type="ECO:0000259" key="2">
    <source>
        <dbReference type="SMART" id="SM00642"/>
    </source>
</evidence>
<dbReference type="Gene3D" id="2.60.40.1180">
    <property type="entry name" value="Golgi alpha-mannosidase II"/>
    <property type="match status" value="1"/>
</dbReference>
<dbReference type="OrthoDB" id="9805159at2"/>
<dbReference type="SUPFAM" id="SSF51445">
    <property type="entry name" value="(Trans)glycosidases"/>
    <property type="match status" value="1"/>
</dbReference>
<dbReference type="InterPro" id="IPR006047">
    <property type="entry name" value="GH13_cat_dom"/>
</dbReference>
<dbReference type="SUPFAM" id="SSF51011">
    <property type="entry name" value="Glycosyl hydrolase domain"/>
    <property type="match status" value="1"/>
</dbReference>
<dbReference type="Gene3D" id="3.20.20.80">
    <property type="entry name" value="Glycosidases"/>
    <property type="match status" value="2"/>
</dbReference>
<dbReference type="SMART" id="SM00642">
    <property type="entry name" value="Aamy"/>
    <property type="match status" value="1"/>
</dbReference>
<dbReference type="PANTHER" id="PTHR10357">
    <property type="entry name" value="ALPHA-AMYLASE FAMILY MEMBER"/>
    <property type="match status" value="1"/>
</dbReference>
<comment type="caution">
    <text evidence="3">The sequence shown here is derived from an EMBL/GenBank/DDBJ whole genome shotgun (WGS) entry which is preliminary data.</text>
</comment>
<dbReference type="EMBL" id="RWIS01000001">
    <property type="protein sequence ID" value="RSK37621.1"/>
    <property type="molecule type" value="Genomic_DNA"/>
</dbReference>
<dbReference type="RefSeq" id="WP_125426548.1">
    <property type="nucleotide sequence ID" value="NZ_RWIS01000001.1"/>
</dbReference>
<dbReference type="GO" id="GO:0009313">
    <property type="term" value="P:oligosaccharide catabolic process"/>
    <property type="evidence" value="ECO:0007669"/>
    <property type="project" value="TreeGrafter"/>
</dbReference>
<dbReference type="InterPro" id="IPR013780">
    <property type="entry name" value="Glyco_hydro_b"/>
</dbReference>
<dbReference type="Proteomes" id="UP000280066">
    <property type="component" value="Unassembled WGS sequence"/>
</dbReference>
<reference evidence="3 4" key="1">
    <citation type="submission" date="2018-12" db="EMBL/GenBank/DDBJ databases">
        <authorList>
            <person name="Feng G."/>
            <person name="Zhu H."/>
        </authorList>
    </citation>
    <scope>NUCLEOTIDE SEQUENCE [LARGE SCALE GENOMIC DNA]</scope>
    <source>
        <strain evidence="3 4">9PBR-2</strain>
    </source>
</reference>
<evidence type="ECO:0000256" key="1">
    <source>
        <dbReference type="SAM" id="SignalP"/>
    </source>
</evidence>
<name>A0A3R9NU25_9BACT</name>
<evidence type="ECO:0000313" key="3">
    <source>
        <dbReference type="EMBL" id="RSK37621.1"/>
    </source>
</evidence>
<keyword evidence="4" id="KW-1185">Reference proteome</keyword>
<feature type="domain" description="Glycosyl hydrolase family 13 catalytic" evidence="2">
    <location>
        <begin position="56"/>
        <end position="485"/>
    </location>
</feature>
<feature type="signal peptide" evidence="1">
    <location>
        <begin position="1"/>
        <end position="27"/>
    </location>
</feature>
<gene>
    <name evidence="3" type="ORF">EI290_02960</name>
</gene>
<dbReference type="Pfam" id="PF00128">
    <property type="entry name" value="Alpha-amylase"/>
    <property type="match status" value="1"/>
</dbReference>
<keyword evidence="1" id="KW-0732">Signal</keyword>
<sequence length="615" mass="69516">MKYPFLPAAACVFGLAALGLSSFTSQPSVSVAETVLSSDPNTTDEQPQDHKLVIYQMMTRLFGNKTAVNKPYGTLQENGVGKFNDITTPALQAIKRLGASHVWYTGVIEHATMTDYTKQGIALDDADVVKGRAGSPYAIKDYYDVNPDLAVDVKNRMREFEALVKRTHDNGLKVIIDFVPNHVARTYKSDAHPAGVADLGEKDDKTVAFAPNNNFYYLPGKPFVVPAGYNPLGALKGPREDGKFQENPAKATGNDVFSEAPKVDDWFETIKLNYGVDYQNGRKKHFEPTPDTWLKMRDILIFWAKKDVDGFRCDMAEMVPVEFWAWVIPELKKVNPQLVFIGEAYDAKTYKMYIEQGHFDYLYDKVGLYDGLRRLMRGEGTTEDITRVWKEESRGFSNHMLRFLENHDEQRIASKDFAGNPRAAIPAMTVSATLATGPVMLYFGQDVGEPAHGSEGFSGEDGRTTIFDYWGVPEHQKWMNGGKFDGGKLSPEQRQLHDFYARLLTLTSQSDAIRRGKFYELQDANNLDAQYNQRQLYTYVRYTEKQKLLIVVNFSPDKTYKPTIRIPQNVMQLMGLNPQQFYTYSELLSQAPAVQTLNLTLAPQSAYIFEINPKK</sequence>
<dbReference type="PANTHER" id="PTHR10357:SF205">
    <property type="entry name" value="O-GLYCOSYL HYDROLASE FAMILY 13"/>
    <property type="match status" value="1"/>
</dbReference>
<protein>
    <submittedName>
        <fullName evidence="3">Alpha-amylase</fullName>
    </submittedName>
</protein>
<evidence type="ECO:0000313" key="4">
    <source>
        <dbReference type="Proteomes" id="UP000280066"/>
    </source>
</evidence>
<organism evidence="3 4">
    <name type="scientific">Hymenobacter metallilatus</name>
    <dbReference type="NCBI Taxonomy" id="2493666"/>
    <lineage>
        <taxon>Bacteria</taxon>
        <taxon>Pseudomonadati</taxon>
        <taxon>Bacteroidota</taxon>
        <taxon>Cytophagia</taxon>
        <taxon>Cytophagales</taxon>
        <taxon>Hymenobacteraceae</taxon>
        <taxon>Hymenobacter</taxon>
    </lineage>
</organism>
<dbReference type="AlphaFoldDB" id="A0A3R9NU25"/>
<dbReference type="InterPro" id="IPR017853">
    <property type="entry name" value="GH"/>
</dbReference>
<feature type="chain" id="PRO_5018772103" evidence="1">
    <location>
        <begin position="28"/>
        <end position="615"/>
    </location>
</feature>
<dbReference type="CDD" id="cd11349">
    <property type="entry name" value="AmyAc_3"/>
    <property type="match status" value="1"/>
</dbReference>
<proteinExistence type="predicted"/>